<sequence>MSVSSISTLGTKEKRVLKSAWKKIIGKTPEDLRKAGINLVLWMLDNIPNMRMHFTQFQDQDQTGSLVMSDELFLAHSHAVILALDSMYKLVDNPARLEQHMITMARYHLDLEHPIGSEYFD</sequence>
<keyword evidence="8" id="KW-0561">Oxygen transport</keyword>
<comment type="caution">
    <text evidence="10">The sequence shown here is derived from an EMBL/GenBank/DDBJ whole genome shotgun (WGS) entry which is preliminary data.</text>
</comment>
<evidence type="ECO:0000313" key="11">
    <source>
        <dbReference type="Proteomes" id="UP000762676"/>
    </source>
</evidence>
<dbReference type="SUPFAM" id="SSF46458">
    <property type="entry name" value="Globin-like"/>
    <property type="match status" value="1"/>
</dbReference>
<name>A0AAV4JJI6_9GAST</name>
<keyword evidence="2 8" id="KW-0813">Transport</keyword>
<feature type="domain" description="Globin" evidence="9">
    <location>
        <begin position="8"/>
        <end position="121"/>
    </location>
</feature>
<dbReference type="GO" id="GO:0020037">
    <property type="term" value="F:heme binding"/>
    <property type="evidence" value="ECO:0007669"/>
    <property type="project" value="InterPro"/>
</dbReference>
<proteinExistence type="inferred from homology"/>
<evidence type="ECO:0000313" key="10">
    <source>
        <dbReference type="EMBL" id="GFS20736.1"/>
    </source>
</evidence>
<dbReference type="GO" id="GO:0005344">
    <property type="term" value="F:oxygen carrier activity"/>
    <property type="evidence" value="ECO:0007669"/>
    <property type="project" value="UniProtKB-KW"/>
</dbReference>
<keyword evidence="3 8" id="KW-0349">Heme</keyword>
<dbReference type="Pfam" id="PF00042">
    <property type="entry name" value="Globin"/>
    <property type="match status" value="1"/>
</dbReference>
<protein>
    <recommendedName>
        <fullName evidence="1">Globin</fullName>
    </recommendedName>
    <alternativeName>
        <fullName evidence="7">Myoglobin</fullName>
    </alternativeName>
</protein>
<dbReference type="Gene3D" id="1.10.490.10">
    <property type="entry name" value="Globins"/>
    <property type="match status" value="1"/>
</dbReference>
<dbReference type="CDD" id="cd01040">
    <property type="entry name" value="Mb-like"/>
    <property type="match status" value="1"/>
</dbReference>
<dbReference type="EMBL" id="BMAT01010129">
    <property type="protein sequence ID" value="GFS20736.1"/>
    <property type="molecule type" value="Genomic_DNA"/>
</dbReference>
<evidence type="ECO:0000256" key="8">
    <source>
        <dbReference type="RuleBase" id="RU000356"/>
    </source>
</evidence>
<evidence type="ECO:0000256" key="3">
    <source>
        <dbReference type="ARBA" id="ARBA00022617"/>
    </source>
</evidence>
<evidence type="ECO:0000256" key="5">
    <source>
        <dbReference type="ARBA" id="ARBA00023004"/>
    </source>
</evidence>
<keyword evidence="5" id="KW-0408">Iron</keyword>
<dbReference type="InterPro" id="IPR009050">
    <property type="entry name" value="Globin-like_sf"/>
</dbReference>
<comment type="similarity">
    <text evidence="8">Belongs to the globin family.</text>
</comment>
<feature type="non-terminal residue" evidence="10">
    <location>
        <position position="121"/>
    </location>
</feature>
<gene>
    <name evidence="10" type="ORF">ElyMa_005064300</name>
</gene>
<evidence type="ECO:0000256" key="7">
    <source>
        <dbReference type="ARBA" id="ARBA00030087"/>
    </source>
</evidence>
<evidence type="ECO:0000256" key="4">
    <source>
        <dbReference type="ARBA" id="ARBA00022723"/>
    </source>
</evidence>
<organism evidence="10 11">
    <name type="scientific">Elysia marginata</name>
    <dbReference type="NCBI Taxonomy" id="1093978"/>
    <lineage>
        <taxon>Eukaryota</taxon>
        <taxon>Metazoa</taxon>
        <taxon>Spiralia</taxon>
        <taxon>Lophotrochozoa</taxon>
        <taxon>Mollusca</taxon>
        <taxon>Gastropoda</taxon>
        <taxon>Heterobranchia</taxon>
        <taxon>Euthyneura</taxon>
        <taxon>Panpulmonata</taxon>
        <taxon>Sacoglossa</taxon>
        <taxon>Placobranchoidea</taxon>
        <taxon>Plakobranchidae</taxon>
        <taxon>Elysia</taxon>
    </lineage>
</organism>
<evidence type="ECO:0000256" key="1">
    <source>
        <dbReference type="ARBA" id="ARBA00013895"/>
    </source>
</evidence>
<dbReference type="AlphaFoldDB" id="A0AAV4JJI6"/>
<dbReference type="GO" id="GO:0019825">
    <property type="term" value="F:oxygen binding"/>
    <property type="evidence" value="ECO:0007669"/>
    <property type="project" value="InterPro"/>
</dbReference>
<dbReference type="InterPro" id="IPR000971">
    <property type="entry name" value="Globin"/>
</dbReference>
<dbReference type="InterPro" id="IPR044399">
    <property type="entry name" value="Mb-like_M"/>
</dbReference>
<reference evidence="10 11" key="1">
    <citation type="journal article" date="2021" name="Elife">
        <title>Chloroplast acquisition without the gene transfer in kleptoplastic sea slugs, Plakobranchus ocellatus.</title>
        <authorList>
            <person name="Maeda T."/>
            <person name="Takahashi S."/>
            <person name="Yoshida T."/>
            <person name="Shimamura S."/>
            <person name="Takaki Y."/>
            <person name="Nagai Y."/>
            <person name="Toyoda A."/>
            <person name="Suzuki Y."/>
            <person name="Arimoto A."/>
            <person name="Ishii H."/>
            <person name="Satoh N."/>
            <person name="Nishiyama T."/>
            <person name="Hasebe M."/>
            <person name="Maruyama T."/>
            <person name="Minagawa J."/>
            <person name="Obokata J."/>
            <person name="Shigenobu S."/>
        </authorList>
    </citation>
    <scope>NUCLEOTIDE SEQUENCE [LARGE SCALE GENOMIC DNA]</scope>
</reference>
<dbReference type="GO" id="GO:0046872">
    <property type="term" value="F:metal ion binding"/>
    <property type="evidence" value="ECO:0007669"/>
    <property type="project" value="UniProtKB-KW"/>
</dbReference>
<evidence type="ECO:0000256" key="6">
    <source>
        <dbReference type="ARBA" id="ARBA00023179"/>
    </source>
</evidence>
<dbReference type="PROSITE" id="PS01033">
    <property type="entry name" value="GLOBIN"/>
    <property type="match status" value="1"/>
</dbReference>
<evidence type="ECO:0000256" key="2">
    <source>
        <dbReference type="ARBA" id="ARBA00022448"/>
    </source>
</evidence>
<keyword evidence="11" id="KW-1185">Reference proteome</keyword>
<keyword evidence="4" id="KW-0479">Metal-binding</keyword>
<evidence type="ECO:0000259" key="9">
    <source>
        <dbReference type="PROSITE" id="PS01033"/>
    </source>
</evidence>
<keyword evidence="6" id="KW-0514">Muscle protein</keyword>
<accession>A0AAV4JJI6</accession>
<dbReference type="InterPro" id="IPR012292">
    <property type="entry name" value="Globin/Proto"/>
</dbReference>
<dbReference type="Proteomes" id="UP000762676">
    <property type="component" value="Unassembled WGS sequence"/>
</dbReference>